<organism evidence="1 2">
    <name type="scientific">Streptomyces griseoruber</name>
    <dbReference type="NCBI Taxonomy" id="1943"/>
    <lineage>
        <taxon>Bacteria</taxon>
        <taxon>Bacillati</taxon>
        <taxon>Actinomycetota</taxon>
        <taxon>Actinomycetes</taxon>
        <taxon>Kitasatosporales</taxon>
        <taxon>Streptomycetaceae</taxon>
        <taxon>Streptomyces</taxon>
    </lineage>
</organism>
<protein>
    <submittedName>
        <fullName evidence="1">GYD domain protein</fullName>
    </submittedName>
</protein>
<dbReference type="EMBL" id="LMWW01000072">
    <property type="protein sequence ID" value="KUN75956.1"/>
    <property type="molecule type" value="Genomic_DNA"/>
</dbReference>
<name>A0A117R7V0_9ACTN</name>
<proteinExistence type="predicted"/>
<dbReference type="AlphaFoldDB" id="A0A117R7V0"/>
<accession>A0A117R7V0</accession>
<dbReference type="OrthoDB" id="9796147at2"/>
<evidence type="ECO:0000313" key="1">
    <source>
        <dbReference type="EMBL" id="KUN75956.1"/>
    </source>
</evidence>
<dbReference type="Proteomes" id="UP000052982">
    <property type="component" value="Unassembled WGS sequence"/>
</dbReference>
<sequence length="106" mass="11171">MPKFLIQATYTQEGAKGLLREGASGRRAAVEQVVGGLGGSVEAVYFAFGEMDAILIVDFPDRVDMAAVALAVKASGGLQTRATPLLTTEEIDEATRRQVTFRAPGA</sequence>
<dbReference type="InterPro" id="IPR014845">
    <property type="entry name" value="GYD/TTHA1554"/>
</dbReference>
<comment type="caution">
    <text evidence="1">The sequence shown here is derived from an EMBL/GenBank/DDBJ whole genome shotgun (WGS) entry which is preliminary data.</text>
</comment>
<dbReference type="RefSeq" id="WP_055636368.1">
    <property type="nucleotide sequence ID" value="NZ_JBIRRP010000005.1"/>
</dbReference>
<evidence type="ECO:0000313" key="2">
    <source>
        <dbReference type="Proteomes" id="UP000052982"/>
    </source>
</evidence>
<gene>
    <name evidence="1" type="ORF">AQJ64_40510</name>
</gene>
<dbReference type="Pfam" id="PF08734">
    <property type="entry name" value="GYD"/>
    <property type="match status" value="1"/>
</dbReference>
<dbReference type="STRING" id="1943.AQJ64_40510"/>
<keyword evidence="2" id="KW-1185">Reference proteome</keyword>
<reference evidence="1 2" key="1">
    <citation type="submission" date="2015-10" db="EMBL/GenBank/DDBJ databases">
        <title>Draft genome sequence of Streptomyces griseoruber DSM 40281, type strain for the species Streptomyces griseoruber.</title>
        <authorList>
            <person name="Ruckert C."/>
            <person name="Winkler A."/>
            <person name="Kalinowski J."/>
            <person name="Kampfer P."/>
            <person name="Glaeser S."/>
        </authorList>
    </citation>
    <scope>NUCLEOTIDE SEQUENCE [LARGE SCALE GENOMIC DNA]</scope>
    <source>
        <strain evidence="1 2">DSM 40281</strain>
    </source>
</reference>